<evidence type="ECO:0000313" key="2">
    <source>
        <dbReference type="EMBL" id="GAA0176394.1"/>
    </source>
</evidence>
<dbReference type="Proteomes" id="UP001454036">
    <property type="component" value="Unassembled WGS sequence"/>
</dbReference>
<comment type="caution">
    <text evidence="2">The sequence shown here is derived from an EMBL/GenBank/DDBJ whole genome shotgun (WGS) entry which is preliminary data.</text>
</comment>
<sequence>MKNRKNIVNESNCGCYYRRTHGIPCDHEITFTKYSSESIKLSSFHNFWKKLDIEIDHNPTEEGIRKNEFQDVWNALPKAPAPLQRQLLKTITYGLYPESENIARYFGISTTLPSSGSDKSRCSFIALTQSSLISYRSNSVHPTPNPPPIKPSQNDSPSSPSTPTSLSKGRGIFDIHTSSYSADLMSFIIPFVDGFVDVKADGNCGYRDVALHIYGNENESARVRKECCMELHQCKDFYQKIMPYEDLNVSFLKIALFDADDAPLFN</sequence>
<evidence type="ECO:0000313" key="3">
    <source>
        <dbReference type="Proteomes" id="UP001454036"/>
    </source>
</evidence>
<accession>A0AAV3RKK8</accession>
<proteinExistence type="predicted"/>
<evidence type="ECO:0008006" key="4">
    <source>
        <dbReference type="Google" id="ProtNLM"/>
    </source>
</evidence>
<dbReference type="EMBL" id="BAABME010010113">
    <property type="protein sequence ID" value="GAA0176394.1"/>
    <property type="molecule type" value="Genomic_DNA"/>
</dbReference>
<keyword evidence="3" id="KW-1185">Reference proteome</keyword>
<name>A0AAV3RKK8_LITER</name>
<feature type="compositionally biased region" description="Low complexity" evidence="1">
    <location>
        <begin position="156"/>
        <end position="167"/>
    </location>
</feature>
<evidence type="ECO:0000256" key="1">
    <source>
        <dbReference type="SAM" id="MobiDB-lite"/>
    </source>
</evidence>
<organism evidence="2 3">
    <name type="scientific">Lithospermum erythrorhizon</name>
    <name type="common">Purple gromwell</name>
    <name type="synonym">Lithospermum officinale var. erythrorhizon</name>
    <dbReference type="NCBI Taxonomy" id="34254"/>
    <lineage>
        <taxon>Eukaryota</taxon>
        <taxon>Viridiplantae</taxon>
        <taxon>Streptophyta</taxon>
        <taxon>Embryophyta</taxon>
        <taxon>Tracheophyta</taxon>
        <taxon>Spermatophyta</taxon>
        <taxon>Magnoliopsida</taxon>
        <taxon>eudicotyledons</taxon>
        <taxon>Gunneridae</taxon>
        <taxon>Pentapetalae</taxon>
        <taxon>asterids</taxon>
        <taxon>lamiids</taxon>
        <taxon>Boraginales</taxon>
        <taxon>Boraginaceae</taxon>
        <taxon>Boraginoideae</taxon>
        <taxon>Lithospermeae</taxon>
        <taxon>Lithospermum</taxon>
    </lineage>
</organism>
<protein>
    <recommendedName>
        <fullName evidence="4">SWIM-type domain-containing protein</fullName>
    </recommendedName>
</protein>
<reference evidence="2 3" key="1">
    <citation type="submission" date="2024-01" db="EMBL/GenBank/DDBJ databases">
        <title>The complete chloroplast genome sequence of Lithospermum erythrorhizon: insights into the phylogenetic relationship among Boraginaceae species and the maternal lineages of purple gromwells.</title>
        <authorList>
            <person name="Okada T."/>
            <person name="Watanabe K."/>
        </authorList>
    </citation>
    <scope>NUCLEOTIDE SEQUENCE [LARGE SCALE GENOMIC DNA]</scope>
</reference>
<dbReference type="CDD" id="cd22744">
    <property type="entry name" value="OTU"/>
    <property type="match status" value="1"/>
</dbReference>
<dbReference type="Gene3D" id="3.90.70.80">
    <property type="match status" value="1"/>
</dbReference>
<gene>
    <name evidence="2" type="ORF">LIER_29397</name>
</gene>
<feature type="region of interest" description="Disordered" evidence="1">
    <location>
        <begin position="136"/>
        <end position="170"/>
    </location>
</feature>
<dbReference type="AlphaFoldDB" id="A0AAV3RKK8"/>